<dbReference type="Proteomes" id="UP000299102">
    <property type="component" value="Unassembled WGS sequence"/>
</dbReference>
<comment type="caution">
    <text evidence="2">The sequence shown here is derived from an EMBL/GenBank/DDBJ whole genome shotgun (WGS) entry which is preliminary data.</text>
</comment>
<feature type="compositionally biased region" description="Polar residues" evidence="1">
    <location>
        <begin position="47"/>
        <end position="65"/>
    </location>
</feature>
<feature type="region of interest" description="Disordered" evidence="1">
    <location>
        <begin position="46"/>
        <end position="70"/>
    </location>
</feature>
<proteinExistence type="predicted"/>
<organism evidence="2 3">
    <name type="scientific">Eumeta variegata</name>
    <name type="common">Bagworm moth</name>
    <name type="synonym">Eumeta japonica</name>
    <dbReference type="NCBI Taxonomy" id="151549"/>
    <lineage>
        <taxon>Eukaryota</taxon>
        <taxon>Metazoa</taxon>
        <taxon>Ecdysozoa</taxon>
        <taxon>Arthropoda</taxon>
        <taxon>Hexapoda</taxon>
        <taxon>Insecta</taxon>
        <taxon>Pterygota</taxon>
        <taxon>Neoptera</taxon>
        <taxon>Endopterygota</taxon>
        <taxon>Lepidoptera</taxon>
        <taxon>Glossata</taxon>
        <taxon>Ditrysia</taxon>
        <taxon>Tineoidea</taxon>
        <taxon>Psychidae</taxon>
        <taxon>Oiketicinae</taxon>
        <taxon>Eumeta</taxon>
    </lineage>
</organism>
<dbReference type="AlphaFoldDB" id="A0A4C1Z2T9"/>
<keyword evidence="3" id="KW-1185">Reference proteome</keyword>
<evidence type="ECO:0000313" key="2">
    <source>
        <dbReference type="EMBL" id="GBP82906.1"/>
    </source>
</evidence>
<reference evidence="2 3" key="1">
    <citation type="journal article" date="2019" name="Commun. Biol.">
        <title>The bagworm genome reveals a unique fibroin gene that provides high tensile strength.</title>
        <authorList>
            <person name="Kono N."/>
            <person name="Nakamura H."/>
            <person name="Ohtoshi R."/>
            <person name="Tomita M."/>
            <person name="Numata K."/>
            <person name="Arakawa K."/>
        </authorList>
    </citation>
    <scope>NUCLEOTIDE SEQUENCE [LARGE SCALE GENOMIC DNA]</scope>
</reference>
<gene>
    <name evidence="2" type="ORF">EVAR_66582_1</name>
</gene>
<dbReference type="EMBL" id="BGZK01001593">
    <property type="protein sequence ID" value="GBP82906.1"/>
    <property type="molecule type" value="Genomic_DNA"/>
</dbReference>
<accession>A0A4C1Z2T9</accession>
<evidence type="ECO:0000313" key="3">
    <source>
        <dbReference type="Proteomes" id="UP000299102"/>
    </source>
</evidence>
<sequence length="105" mass="11578">MVTNRGLRPYPGPQSTWCEAIPRCGVQFLVIARAPFFSSAKCRTVSPKATTRASRPSLTRPNDTAVTGRDVMREPNDSCISKRRRDEERCVRERVGPSAGASINA</sequence>
<protein>
    <submittedName>
        <fullName evidence="2">Uncharacterized protein</fullName>
    </submittedName>
</protein>
<evidence type="ECO:0000256" key="1">
    <source>
        <dbReference type="SAM" id="MobiDB-lite"/>
    </source>
</evidence>
<name>A0A4C1Z2T9_EUMVA</name>